<name>E4XUM2_OIKDI</name>
<dbReference type="InParanoid" id="E4XUM2"/>
<dbReference type="GO" id="GO:0005737">
    <property type="term" value="C:cytoplasm"/>
    <property type="evidence" value="ECO:0007669"/>
    <property type="project" value="UniProtKB-SubCell"/>
</dbReference>
<organism evidence="14 15">
    <name type="scientific">Oikopleura dioica</name>
    <name type="common">Tunicate</name>
    <dbReference type="NCBI Taxonomy" id="34765"/>
    <lineage>
        <taxon>Eukaryota</taxon>
        <taxon>Metazoa</taxon>
        <taxon>Chordata</taxon>
        <taxon>Tunicata</taxon>
        <taxon>Appendicularia</taxon>
        <taxon>Copelata</taxon>
        <taxon>Oikopleuridae</taxon>
        <taxon>Oikopleura</taxon>
    </lineage>
</organism>
<comment type="catalytic activity">
    <reaction evidence="12">
        <text>D-ribose + ATP = D-ribose 5-phosphate + ADP + H(+)</text>
        <dbReference type="Rhea" id="RHEA:13697"/>
        <dbReference type="ChEBI" id="CHEBI:15378"/>
        <dbReference type="ChEBI" id="CHEBI:30616"/>
        <dbReference type="ChEBI" id="CHEBI:47013"/>
        <dbReference type="ChEBI" id="CHEBI:78346"/>
        <dbReference type="ChEBI" id="CHEBI:456216"/>
        <dbReference type="EC" id="2.7.1.15"/>
    </reaction>
</comment>
<feature type="binding site" evidence="12">
    <location>
        <begin position="40"/>
        <end position="44"/>
    </location>
    <ligand>
        <name>substrate</name>
    </ligand>
</feature>
<dbReference type="SUPFAM" id="SSF53613">
    <property type="entry name" value="Ribokinase-like"/>
    <property type="match status" value="1"/>
</dbReference>
<dbReference type="OrthoDB" id="415590at2759"/>
<dbReference type="InterPro" id="IPR002173">
    <property type="entry name" value="Carboh/pur_kinase_PfkB_CS"/>
</dbReference>
<keyword evidence="9 12" id="KW-0460">Magnesium</keyword>
<comment type="subcellular location">
    <subcellularLocation>
        <location evidence="12">Cytoplasm</location>
    </subcellularLocation>
    <subcellularLocation>
        <location evidence="12">Nucleus</location>
    </subcellularLocation>
</comment>
<dbReference type="Gene3D" id="3.40.1190.20">
    <property type="match status" value="1"/>
</dbReference>
<feature type="binding site" evidence="12">
    <location>
        <position position="187"/>
    </location>
    <ligand>
        <name>ATP</name>
        <dbReference type="ChEBI" id="CHEBI:30616"/>
    </ligand>
</feature>
<comment type="similarity">
    <text evidence="1">Belongs to the carbohydrate kinase pfkB family.</text>
</comment>
<dbReference type="UniPathway" id="UPA00916">
    <property type="reaction ID" value="UER00889"/>
</dbReference>
<dbReference type="EMBL" id="FN653185">
    <property type="protein sequence ID" value="CBY13419.1"/>
    <property type="molecule type" value="Genomic_DNA"/>
</dbReference>
<feature type="binding site" evidence="12">
    <location>
        <position position="141"/>
    </location>
    <ligand>
        <name>substrate</name>
    </ligand>
</feature>
<dbReference type="AlphaFoldDB" id="E4XUM2"/>
<keyword evidence="12" id="KW-0539">Nucleus</keyword>
<dbReference type="PANTHER" id="PTHR10584:SF166">
    <property type="entry name" value="RIBOKINASE"/>
    <property type="match status" value="1"/>
</dbReference>
<dbReference type="PANTHER" id="PTHR10584">
    <property type="entry name" value="SUGAR KINASE"/>
    <property type="match status" value="1"/>
</dbReference>
<feature type="binding site" evidence="12">
    <location>
        <begin position="219"/>
        <end position="224"/>
    </location>
    <ligand>
        <name>ATP</name>
        <dbReference type="ChEBI" id="CHEBI:30616"/>
    </ligand>
</feature>
<proteinExistence type="inferred from homology"/>
<evidence type="ECO:0000256" key="2">
    <source>
        <dbReference type="ARBA" id="ARBA00012035"/>
    </source>
</evidence>
<evidence type="ECO:0000256" key="7">
    <source>
        <dbReference type="ARBA" id="ARBA00022777"/>
    </source>
</evidence>
<evidence type="ECO:0000256" key="4">
    <source>
        <dbReference type="ARBA" id="ARBA00022679"/>
    </source>
</evidence>
<evidence type="ECO:0000256" key="12">
    <source>
        <dbReference type="HAMAP-Rule" id="MF_03215"/>
    </source>
</evidence>
<dbReference type="GO" id="GO:0006753">
    <property type="term" value="P:nucleoside phosphate metabolic process"/>
    <property type="evidence" value="ECO:0007669"/>
    <property type="project" value="UniProtKB-ARBA"/>
</dbReference>
<feature type="domain" description="Carbohydrate kinase PfkB" evidence="13">
    <location>
        <begin position="4"/>
        <end position="292"/>
    </location>
</feature>
<reference evidence="14 15" key="1">
    <citation type="journal article" date="2010" name="Science">
        <title>Plasticity of animal genome architecture unmasked by rapid evolution of a pelagic tunicate.</title>
        <authorList>
            <person name="Denoeud F."/>
            <person name="Henriet S."/>
            <person name="Mungpakdee S."/>
            <person name="Aury J.M."/>
            <person name="Da Silva C."/>
            <person name="Brinkmann H."/>
            <person name="Mikhaleva J."/>
            <person name="Olsen L.C."/>
            <person name="Jubin C."/>
            <person name="Canestro C."/>
            <person name="Bouquet J.M."/>
            <person name="Danks G."/>
            <person name="Poulain J."/>
            <person name="Campsteijn C."/>
            <person name="Adamski M."/>
            <person name="Cross I."/>
            <person name="Yadetie F."/>
            <person name="Muffato M."/>
            <person name="Louis A."/>
            <person name="Butcher S."/>
            <person name="Tsagkogeorga G."/>
            <person name="Konrad A."/>
            <person name="Singh S."/>
            <person name="Jensen M.F."/>
            <person name="Cong E.H."/>
            <person name="Eikeseth-Otteraa H."/>
            <person name="Noel B."/>
            <person name="Anthouard V."/>
            <person name="Porcel B.M."/>
            <person name="Kachouri-Lafond R."/>
            <person name="Nishino A."/>
            <person name="Ugolini M."/>
            <person name="Chourrout P."/>
            <person name="Nishida H."/>
            <person name="Aasland R."/>
            <person name="Huzurbazar S."/>
            <person name="Westhof E."/>
            <person name="Delsuc F."/>
            <person name="Lehrach H."/>
            <person name="Reinhardt R."/>
            <person name="Weissenbach J."/>
            <person name="Roy S.W."/>
            <person name="Artiguenave F."/>
            <person name="Postlethwait J.H."/>
            <person name="Manak J.R."/>
            <person name="Thompson E.M."/>
            <person name="Jaillon O."/>
            <person name="Du Pasquier L."/>
            <person name="Boudinot P."/>
            <person name="Liberles D.A."/>
            <person name="Volff J.N."/>
            <person name="Philippe H."/>
            <person name="Lenhard B."/>
            <person name="Roest Crollius H."/>
            <person name="Wincker P."/>
            <person name="Chourrout D."/>
        </authorList>
    </citation>
    <scope>NUCLEOTIDE SEQUENCE [LARGE SCALE GENOMIC DNA]</scope>
</reference>
<accession>E4XUM2</accession>
<dbReference type="InterPro" id="IPR011877">
    <property type="entry name" value="Ribokinase"/>
</dbReference>
<dbReference type="Pfam" id="PF00294">
    <property type="entry name" value="PfkB"/>
    <property type="match status" value="1"/>
</dbReference>
<dbReference type="InterPro" id="IPR011611">
    <property type="entry name" value="PfkB_dom"/>
</dbReference>
<comment type="subunit">
    <text evidence="12">Homodimer.</text>
</comment>
<comment type="similarity">
    <text evidence="12">Belongs to the carbohydrate kinase PfkB family. Ribokinase subfamily.</text>
</comment>
<comment type="activity regulation">
    <text evidence="12">Activated by a monovalent cation that binds near, but not in, the active site. The most likely occupant of the site in vivo is potassium. Ion binding induces a conformational change that may alter substrate affinity.</text>
</comment>
<dbReference type="GO" id="GO:0004747">
    <property type="term" value="F:ribokinase activity"/>
    <property type="evidence" value="ECO:0007669"/>
    <property type="project" value="UniProtKB-UniRule"/>
</dbReference>
<feature type="binding site" evidence="12">
    <location>
        <position position="286"/>
    </location>
    <ligand>
        <name>K(+)</name>
        <dbReference type="ChEBI" id="CHEBI:29103"/>
    </ligand>
</feature>
<keyword evidence="4 12" id="KW-0808">Transferase</keyword>
<keyword evidence="5 12" id="KW-0479">Metal-binding</keyword>
<dbReference type="GO" id="GO:0046872">
    <property type="term" value="F:metal ion binding"/>
    <property type="evidence" value="ECO:0007669"/>
    <property type="project" value="UniProtKB-KW"/>
</dbReference>
<feature type="binding site" evidence="12">
    <location>
        <position position="252"/>
    </location>
    <ligand>
        <name>substrate</name>
    </ligand>
</feature>
<evidence type="ECO:0000256" key="6">
    <source>
        <dbReference type="ARBA" id="ARBA00022741"/>
    </source>
</evidence>
<feature type="binding site" evidence="12">
    <location>
        <position position="248"/>
    </location>
    <ligand>
        <name>K(+)</name>
        <dbReference type="ChEBI" id="CHEBI:29103"/>
    </ligand>
</feature>
<comment type="caution">
    <text evidence="12">Lacks conserved residue(s) required for the propagation of feature annotation.</text>
</comment>
<dbReference type="InterPro" id="IPR002139">
    <property type="entry name" value="Ribo/fructo_kinase"/>
</dbReference>
<keyword evidence="8 12" id="KW-0067">ATP-binding</keyword>
<comment type="cofactor">
    <cofactor evidence="12">
        <name>Mg(2+)</name>
        <dbReference type="ChEBI" id="CHEBI:18420"/>
    </cofactor>
    <text evidence="12">Requires a divalent cation, most likely magnesium in vivo, as an electrophilic catalyst to aid phosphoryl group transfer. It is the chelate of the metal and the nucleotide that is the actual substrate.</text>
</comment>
<feature type="binding site" evidence="12">
    <location>
        <position position="283"/>
    </location>
    <ligand>
        <name>K(+)</name>
        <dbReference type="ChEBI" id="CHEBI:29103"/>
    </ligand>
</feature>
<feature type="binding site" evidence="12">
    <location>
        <begin position="251"/>
        <end position="252"/>
    </location>
    <ligand>
        <name>ATP</name>
        <dbReference type="ChEBI" id="CHEBI:30616"/>
    </ligand>
</feature>
<keyword evidence="6 12" id="KW-0547">Nucleotide-binding</keyword>
<dbReference type="PRINTS" id="PR00990">
    <property type="entry name" value="RIBOKINASE"/>
</dbReference>
<evidence type="ECO:0000256" key="8">
    <source>
        <dbReference type="ARBA" id="ARBA00022840"/>
    </source>
</evidence>
<feature type="binding site" evidence="12">
    <location>
        <position position="292"/>
    </location>
    <ligand>
        <name>K(+)</name>
        <dbReference type="ChEBI" id="CHEBI:29103"/>
    </ligand>
</feature>
<protein>
    <recommendedName>
        <fullName evidence="3 12">Ribokinase</fullName>
        <shortName evidence="12">RK</shortName>
        <ecNumber evidence="2 12">2.7.1.15</ecNumber>
    </recommendedName>
</protein>
<dbReference type="EC" id="2.7.1.15" evidence="2 12"/>
<sequence>MSVKILVVGSLNVDQIAYCPRLPLPGETILGEKYETGLGGKGANQAAQAALLSSPGEVVLFGAVGNDKNGIWYLEELAKTGVDCSKIKTKESSTGVAPITVSMENGENSIVVVPGANMLFTEEDLDEKSFEGIKIVVCQNEIPVCTTRKALELGKLSGAQTIYSPAPCPKREDFETFCEKIDYLIANETEALQLSGSENISEAVEALQKKYKIKNVIVTLGSDGFALKTDEELTKHPVAEKVEVVDTTGAGDSFVGAFSHSLASAKKSTIEHAKFASFVASRSTTRKGTQKSYFSRAELA</sequence>
<keyword evidence="12" id="KW-0963">Cytoplasm</keyword>
<evidence type="ECO:0000256" key="5">
    <source>
        <dbReference type="ARBA" id="ARBA00022723"/>
    </source>
</evidence>
<dbReference type="GO" id="GO:0005634">
    <property type="term" value="C:nucleus"/>
    <property type="evidence" value="ECO:0007669"/>
    <property type="project" value="UniProtKB-SubCell"/>
</dbReference>
<evidence type="ECO:0000313" key="15">
    <source>
        <dbReference type="Proteomes" id="UP000001307"/>
    </source>
</evidence>
<keyword evidence="15" id="KW-1185">Reference proteome</keyword>
<dbReference type="CDD" id="cd01174">
    <property type="entry name" value="ribokinase"/>
    <property type="match status" value="1"/>
</dbReference>
<evidence type="ECO:0000256" key="10">
    <source>
        <dbReference type="ARBA" id="ARBA00022958"/>
    </source>
</evidence>
<dbReference type="GO" id="GO:0019303">
    <property type="term" value="P:D-ribose catabolic process"/>
    <property type="evidence" value="ECO:0007669"/>
    <property type="project" value="UniProtKB-UniRule"/>
</dbReference>
<keyword evidence="7 12" id="KW-0418">Kinase</keyword>
<feature type="active site" description="Proton acceptor" evidence="12">
    <location>
        <position position="252"/>
    </location>
</feature>
<dbReference type="InterPro" id="IPR029056">
    <property type="entry name" value="Ribokinase-like"/>
</dbReference>
<dbReference type="GO" id="GO:0005524">
    <property type="term" value="F:ATP binding"/>
    <property type="evidence" value="ECO:0007669"/>
    <property type="project" value="UniProtKB-UniRule"/>
</dbReference>
<evidence type="ECO:0000259" key="13">
    <source>
        <dbReference type="Pfam" id="PF00294"/>
    </source>
</evidence>
<dbReference type="Proteomes" id="UP000001307">
    <property type="component" value="Unassembled WGS sequence"/>
</dbReference>
<evidence type="ECO:0000256" key="11">
    <source>
        <dbReference type="ARBA" id="ARBA00023277"/>
    </source>
</evidence>
<dbReference type="PROSITE" id="PS00584">
    <property type="entry name" value="PFKB_KINASES_2"/>
    <property type="match status" value="1"/>
</dbReference>
<keyword evidence="10 12" id="KW-0630">Potassium</keyword>
<evidence type="ECO:0000256" key="3">
    <source>
        <dbReference type="ARBA" id="ARBA00016943"/>
    </source>
</evidence>
<gene>
    <name evidence="14" type="ORF">GSOID_T00004730001</name>
</gene>
<feature type="binding site" evidence="12">
    <location>
        <position position="288"/>
    </location>
    <ligand>
        <name>K(+)</name>
        <dbReference type="ChEBI" id="CHEBI:29103"/>
    </ligand>
</feature>
<evidence type="ECO:0000313" key="14">
    <source>
        <dbReference type="EMBL" id="CBY13419.1"/>
    </source>
</evidence>
<evidence type="ECO:0000256" key="1">
    <source>
        <dbReference type="ARBA" id="ARBA00005380"/>
    </source>
</evidence>
<dbReference type="FunCoup" id="E4XUM2">
    <property type="interactions" value="16"/>
</dbReference>
<comment type="pathway">
    <text evidence="12">Carbohydrate metabolism; D-ribose degradation; D-ribose 5-phosphate from beta-D-ribopyranose: step 2/2.</text>
</comment>
<feature type="binding site" evidence="12">
    <location>
        <begin position="12"/>
        <end position="14"/>
    </location>
    <ligand>
        <name>substrate</name>
    </ligand>
</feature>
<feature type="binding site" evidence="12">
    <location>
        <position position="246"/>
    </location>
    <ligand>
        <name>K(+)</name>
        <dbReference type="ChEBI" id="CHEBI:29103"/>
    </ligand>
</feature>
<evidence type="ECO:0000256" key="9">
    <source>
        <dbReference type="ARBA" id="ARBA00022842"/>
    </source>
</evidence>
<keyword evidence="11 12" id="KW-0119">Carbohydrate metabolism</keyword>
<comment type="function">
    <text evidence="12">Catalyzes the phosphorylation of ribose at O-5 in a reaction requiring ATP and magnesium. The resulting D-ribose-5-phosphate can then be used either for sythesis of nucleotides, histidine, and tryptophan, or as a component of the pentose phosphate pathway.</text>
</comment>
<dbReference type="HAMAP" id="MF_01987">
    <property type="entry name" value="Ribokinase"/>
    <property type="match status" value="1"/>
</dbReference>